<dbReference type="Proteomes" id="UP000095287">
    <property type="component" value="Unplaced"/>
</dbReference>
<accession>A0A1I7ZWA7</accession>
<sequence>MVKNYFVFVIYLIEALLPLYCALDETLKVQESTFIQWANFLFEDNPVKDVKDLVDPKFLTYVTQLITGTTIPKTNNRQIDISIAIATIFPDEDEKAHQLNLPELMDGVPKTVLQLTWQIMHAFWRKFAPEGARDRKLAEAIKEWCLEATANYEEVAISDFTSSWRDGFAFNALLHSYDHSLVDMEAIREMRGDERLENAFQIAYTKFNVPKLLHAKDLHSEHLDLKSVVCYLMTLYLSLVGQSSQTTSKSTPSTSTSVQSLPTTSTATTVVSPAPQPPPPHPAQQIVEQHSVDMAPPASPTQPSSYDNEQRSRKSSSSSQKSGKGGKKRKSEEQVREYEQCLEQVLTWLLEAEEELGMMGSVSEKDVETVKQQFKQHEQFMLSLTHSQDSVGRVLHRGQQLSQKVDEDLCQSIIGQLLIVNQRWEAVRALAMQRQNLLQHHLNRLQHQQLDTISSWLIEMEKTMATNSTISDNAEEVAKQIDEHAALQERIDSQQNAIQKLSTFVAVVDECEQTSEREYEDLEKLLQMVGQRWMSICEWAEMRAKQLDGLVELLKEYEDTHEHLNHWLNEREEDLGLLRSAKHLETDEELIQQMGIMHRIEALLEQEHNQFVRLSQISTTLYDRYQTTNGLAATRVKQALETVTQRWDNIVTRLEEYSQMLVRTGKANLTDLERPESTTDEETERRLPSVQFAEPPVAASTNEEDDDERDPVKSFSKHVKALEAEIEPLYTWTTSFVVSENPEDMRKMIQVCQKRLREIKSEEVRVNAVQLELEDLHDLGLDAQKLGAANDAFDRFMKKWSRIVTKISESLNSLSKKNEEIEENMDIAQKIGEWLQSANGVIGELEKISRQEREKRLASMREQLTVQQRNIEFLRRNHHDSDQLAELEAQMTEIVERMDSLKNEQRKLSHENFVKKSESDLLKTEATVGDVIGLKTNLDTCERLLKQLEERRQNAGDDLAVQNELADLEAAVAYKQDMLADTIRKTEKVNSKTEEALNVAENLRHMLEDLKKESGELTELQERFKDLRERLSKESKVKNEAVGLLDEVCAQLAKSKNERKEQLIEETRNRTSELERRWKEMEAELDDHLSCLKKEQRKRIESALRQQTTLVNELREGLKASEAAADAEELSEHLDVSSY</sequence>
<dbReference type="InterPro" id="IPR001589">
    <property type="entry name" value="Actinin_actin-bd_CS"/>
</dbReference>
<keyword evidence="3" id="KW-0175">Coiled coil</keyword>
<evidence type="ECO:0000313" key="7">
    <source>
        <dbReference type="Proteomes" id="UP000095287"/>
    </source>
</evidence>
<organism evidence="7 8">
    <name type="scientific">Steinernema glaseri</name>
    <dbReference type="NCBI Taxonomy" id="37863"/>
    <lineage>
        <taxon>Eukaryota</taxon>
        <taxon>Metazoa</taxon>
        <taxon>Ecdysozoa</taxon>
        <taxon>Nematoda</taxon>
        <taxon>Chromadorea</taxon>
        <taxon>Rhabditida</taxon>
        <taxon>Tylenchina</taxon>
        <taxon>Panagrolaimomorpha</taxon>
        <taxon>Strongyloidoidea</taxon>
        <taxon>Steinernematidae</taxon>
        <taxon>Steinernema</taxon>
    </lineage>
</organism>
<feature type="region of interest" description="Disordered" evidence="4">
    <location>
        <begin position="243"/>
        <end position="335"/>
    </location>
</feature>
<evidence type="ECO:0000313" key="8">
    <source>
        <dbReference type="WBParaSite" id="L893_g3041.t1"/>
    </source>
</evidence>
<dbReference type="InterPro" id="IPR018159">
    <property type="entry name" value="Spectrin/alpha-actinin"/>
</dbReference>
<feature type="domain" description="Calponin-homology (CH)" evidence="6">
    <location>
        <begin position="135"/>
        <end position="240"/>
    </location>
</feature>
<keyword evidence="7" id="KW-1185">Reference proteome</keyword>
<proteinExistence type="predicted"/>
<dbReference type="GO" id="GO:0003779">
    <property type="term" value="F:actin binding"/>
    <property type="evidence" value="ECO:0007669"/>
    <property type="project" value="UniProtKB-KW"/>
</dbReference>
<dbReference type="CDD" id="cd00176">
    <property type="entry name" value="SPEC"/>
    <property type="match status" value="2"/>
</dbReference>
<reference evidence="8" key="1">
    <citation type="submission" date="2016-11" db="UniProtKB">
        <authorList>
            <consortium name="WormBaseParasite"/>
        </authorList>
    </citation>
    <scope>IDENTIFICATION</scope>
</reference>
<dbReference type="PANTHER" id="PTHR11915">
    <property type="entry name" value="SPECTRIN/FILAMIN RELATED CYTOSKELETAL PROTEIN"/>
    <property type="match status" value="1"/>
</dbReference>
<keyword evidence="2" id="KW-0009">Actin-binding</keyword>
<dbReference type="WBParaSite" id="L893_g3041.t1">
    <property type="protein sequence ID" value="L893_g3041.t1"/>
    <property type="gene ID" value="L893_g3041"/>
</dbReference>
<evidence type="ECO:0000256" key="5">
    <source>
        <dbReference type="SAM" id="SignalP"/>
    </source>
</evidence>
<dbReference type="PROSITE" id="PS50021">
    <property type="entry name" value="CH"/>
    <property type="match status" value="1"/>
</dbReference>
<evidence type="ECO:0000256" key="4">
    <source>
        <dbReference type="SAM" id="MobiDB-lite"/>
    </source>
</evidence>
<feature type="chain" id="PRO_5009313994" evidence="5">
    <location>
        <begin position="23"/>
        <end position="1139"/>
    </location>
</feature>
<evidence type="ECO:0000259" key="6">
    <source>
        <dbReference type="PROSITE" id="PS50021"/>
    </source>
</evidence>
<dbReference type="Pfam" id="PF00307">
    <property type="entry name" value="CH"/>
    <property type="match status" value="1"/>
</dbReference>
<feature type="coiled-coil region" evidence="3">
    <location>
        <begin position="804"/>
        <end position="1084"/>
    </location>
</feature>
<dbReference type="AlphaFoldDB" id="A0A1I7ZWA7"/>
<dbReference type="InterPro" id="IPR001715">
    <property type="entry name" value="CH_dom"/>
</dbReference>
<evidence type="ECO:0000256" key="3">
    <source>
        <dbReference type="SAM" id="Coils"/>
    </source>
</evidence>
<evidence type="ECO:0000256" key="2">
    <source>
        <dbReference type="ARBA" id="ARBA00023203"/>
    </source>
</evidence>
<dbReference type="SUPFAM" id="SSF47576">
    <property type="entry name" value="Calponin-homology domain, CH-domain"/>
    <property type="match status" value="1"/>
</dbReference>
<dbReference type="SMART" id="SM00033">
    <property type="entry name" value="CH"/>
    <property type="match status" value="1"/>
</dbReference>
<feature type="compositionally biased region" description="Low complexity" evidence="4">
    <location>
        <begin position="243"/>
        <end position="273"/>
    </location>
</feature>
<dbReference type="Gene3D" id="1.20.58.60">
    <property type="match status" value="3"/>
</dbReference>
<name>A0A1I7ZWA7_9BILA</name>
<dbReference type="InterPro" id="IPR002017">
    <property type="entry name" value="Spectrin_repeat"/>
</dbReference>
<dbReference type="Gene3D" id="1.10.418.10">
    <property type="entry name" value="Calponin-like domain"/>
    <property type="match status" value="2"/>
</dbReference>
<feature type="region of interest" description="Disordered" evidence="4">
    <location>
        <begin position="668"/>
        <end position="713"/>
    </location>
</feature>
<keyword evidence="5" id="KW-0732">Signal</keyword>
<dbReference type="Pfam" id="PF00435">
    <property type="entry name" value="Spectrin"/>
    <property type="match status" value="2"/>
</dbReference>
<protein>
    <submittedName>
        <fullName evidence="8">Calponin-homology (CH) domain-containing protein</fullName>
    </submittedName>
</protein>
<evidence type="ECO:0000256" key="1">
    <source>
        <dbReference type="ARBA" id="ARBA00022737"/>
    </source>
</evidence>
<dbReference type="SUPFAM" id="SSF46966">
    <property type="entry name" value="Spectrin repeat"/>
    <property type="match status" value="3"/>
</dbReference>
<feature type="compositionally biased region" description="Basic and acidic residues" evidence="4">
    <location>
        <begin position="671"/>
        <end position="687"/>
    </location>
</feature>
<keyword evidence="1" id="KW-0677">Repeat</keyword>
<dbReference type="SMART" id="SM00150">
    <property type="entry name" value="SPEC"/>
    <property type="match status" value="3"/>
</dbReference>
<feature type="signal peptide" evidence="5">
    <location>
        <begin position="1"/>
        <end position="22"/>
    </location>
</feature>
<dbReference type="InterPro" id="IPR036872">
    <property type="entry name" value="CH_dom_sf"/>
</dbReference>
<dbReference type="PROSITE" id="PS00019">
    <property type="entry name" value="ACTININ_1"/>
    <property type="match status" value="1"/>
</dbReference>